<gene>
    <name evidence="6" type="ORF">K432DRAFT_462929</name>
</gene>
<dbReference type="EMBL" id="KV745203">
    <property type="protein sequence ID" value="OCK76509.1"/>
    <property type="molecule type" value="Genomic_DNA"/>
</dbReference>
<organism evidence="6 7">
    <name type="scientific">Lepidopterella palustris CBS 459.81</name>
    <dbReference type="NCBI Taxonomy" id="1314670"/>
    <lineage>
        <taxon>Eukaryota</taxon>
        <taxon>Fungi</taxon>
        <taxon>Dikarya</taxon>
        <taxon>Ascomycota</taxon>
        <taxon>Pezizomycotina</taxon>
        <taxon>Dothideomycetes</taxon>
        <taxon>Pleosporomycetidae</taxon>
        <taxon>Mytilinidiales</taxon>
        <taxon>Argynnaceae</taxon>
        <taxon>Lepidopterella</taxon>
    </lineage>
</organism>
<keyword evidence="4 5" id="KW-0472">Membrane</keyword>
<comment type="subcellular location">
    <subcellularLocation>
        <location evidence="1">Membrane</location>
        <topology evidence="1">Multi-pass membrane protein</topology>
    </subcellularLocation>
</comment>
<dbReference type="GO" id="GO:0022857">
    <property type="term" value="F:transmembrane transporter activity"/>
    <property type="evidence" value="ECO:0007669"/>
    <property type="project" value="TreeGrafter"/>
</dbReference>
<dbReference type="OrthoDB" id="9986881at2759"/>
<evidence type="ECO:0000256" key="5">
    <source>
        <dbReference type="SAM" id="Phobius"/>
    </source>
</evidence>
<evidence type="ECO:0000313" key="7">
    <source>
        <dbReference type="Proteomes" id="UP000250266"/>
    </source>
</evidence>
<dbReference type="GO" id="GO:0005886">
    <property type="term" value="C:plasma membrane"/>
    <property type="evidence" value="ECO:0007669"/>
    <property type="project" value="TreeGrafter"/>
</dbReference>
<feature type="transmembrane region" description="Helical" evidence="5">
    <location>
        <begin position="58"/>
        <end position="76"/>
    </location>
</feature>
<reference evidence="6 7" key="1">
    <citation type="journal article" date="2016" name="Nat. Commun.">
        <title>Ectomycorrhizal ecology is imprinted in the genome of the dominant symbiotic fungus Cenococcum geophilum.</title>
        <authorList>
            <consortium name="DOE Joint Genome Institute"/>
            <person name="Peter M."/>
            <person name="Kohler A."/>
            <person name="Ohm R.A."/>
            <person name="Kuo A."/>
            <person name="Krutzmann J."/>
            <person name="Morin E."/>
            <person name="Arend M."/>
            <person name="Barry K.W."/>
            <person name="Binder M."/>
            <person name="Choi C."/>
            <person name="Clum A."/>
            <person name="Copeland A."/>
            <person name="Grisel N."/>
            <person name="Haridas S."/>
            <person name="Kipfer T."/>
            <person name="LaButti K."/>
            <person name="Lindquist E."/>
            <person name="Lipzen A."/>
            <person name="Maire R."/>
            <person name="Meier B."/>
            <person name="Mihaltcheva S."/>
            <person name="Molinier V."/>
            <person name="Murat C."/>
            <person name="Poggeler S."/>
            <person name="Quandt C.A."/>
            <person name="Sperisen C."/>
            <person name="Tritt A."/>
            <person name="Tisserant E."/>
            <person name="Crous P.W."/>
            <person name="Henrissat B."/>
            <person name="Nehls U."/>
            <person name="Egli S."/>
            <person name="Spatafora J.W."/>
            <person name="Grigoriev I.V."/>
            <person name="Martin F.M."/>
        </authorList>
    </citation>
    <scope>NUCLEOTIDE SEQUENCE [LARGE SCALE GENOMIC DNA]</scope>
    <source>
        <strain evidence="6 7">CBS 459.81</strain>
    </source>
</reference>
<dbReference type="Proteomes" id="UP000250266">
    <property type="component" value="Unassembled WGS sequence"/>
</dbReference>
<dbReference type="PANTHER" id="PTHR23502:SF59">
    <property type="entry name" value="MULTIDRUG TRANSPORTER, PUTATIVE (AFU_ORTHOLOGUE AFUA_1G10370)-RELATED"/>
    <property type="match status" value="1"/>
</dbReference>
<proteinExistence type="predicted"/>
<protein>
    <recommendedName>
        <fullName evidence="8">MFS general substrate transporter</fullName>
    </recommendedName>
</protein>
<evidence type="ECO:0000256" key="3">
    <source>
        <dbReference type="ARBA" id="ARBA00022989"/>
    </source>
</evidence>
<dbReference type="SUPFAM" id="SSF103473">
    <property type="entry name" value="MFS general substrate transporter"/>
    <property type="match status" value="1"/>
</dbReference>
<feature type="transmembrane region" description="Helical" evidence="5">
    <location>
        <begin position="134"/>
        <end position="162"/>
    </location>
</feature>
<keyword evidence="7" id="KW-1185">Reference proteome</keyword>
<evidence type="ECO:0000256" key="4">
    <source>
        <dbReference type="ARBA" id="ARBA00023136"/>
    </source>
</evidence>
<sequence length="344" mass="37865">MGSTWASSLYYPAARQISDESHVGIEVSALGLAFFLFVFSPGPLLWAPLSKAYGRKPVVLAPYFIAAIFSFSTVTAKDIQTVLITGLFTGLFGSVPVTNTSQYHTISDLPEYINNPTVSVLGDIWPPQTRDMAIVGYVVAVMTEYITGIMIIFILTLEVLILDESCPAVLLVCRKYLIRPFQMLLTQICFLVALCASFVYGILYANLATFPIVFQQERSWSQIVGALPFLAQLTDILIGTAANVLNPTYYYKRWEANNLRSIPKAWLPPMILGSIVFGVGLFIFGWTAITRIYWIAANIGVASVNYLLDTFHNYAASANLGVGWGINVLNGILPGYVVMPELVI</sequence>
<keyword evidence="2 5" id="KW-0812">Transmembrane</keyword>
<name>A0A8E2E3D0_9PEZI</name>
<evidence type="ECO:0000256" key="1">
    <source>
        <dbReference type="ARBA" id="ARBA00004141"/>
    </source>
</evidence>
<feature type="transmembrane region" description="Helical" evidence="5">
    <location>
        <begin position="320"/>
        <end position="339"/>
    </location>
</feature>
<evidence type="ECO:0008006" key="8">
    <source>
        <dbReference type="Google" id="ProtNLM"/>
    </source>
</evidence>
<dbReference type="Gene3D" id="1.20.1720.10">
    <property type="entry name" value="Multidrug resistance protein D"/>
    <property type="match status" value="1"/>
</dbReference>
<evidence type="ECO:0000256" key="2">
    <source>
        <dbReference type="ARBA" id="ARBA00022692"/>
    </source>
</evidence>
<feature type="transmembrane region" description="Helical" evidence="5">
    <location>
        <begin position="266"/>
        <end position="286"/>
    </location>
</feature>
<dbReference type="InterPro" id="IPR036259">
    <property type="entry name" value="MFS_trans_sf"/>
</dbReference>
<feature type="transmembrane region" description="Helical" evidence="5">
    <location>
        <begin position="223"/>
        <end position="245"/>
    </location>
</feature>
<accession>A0A8E2E3D0</accession>
<feature type="transmembrane region" description="Helical" evidence="5">
    <location>
        <begin position="27"/>
        <end position="46"/>
    </location>
</feature>
<keyword evidence="3 5" id="KW-1133">Transmembrane helix</keyword>
<feature type="transmembrane region" description="Helical" evidence="5">
    <location>
        <begin position="183"/>
        <end position="203"/>
    </location>
</feature>
<dbReference type="PANTHER" id="PTHR23502">
    <property type="entry name" value="MAJOR FACILITATOR SUPERFAMILY"/>
    <property type="match status" value="1"/>
</dbReference>
<feature type="transmembrane region" description="Helical" evidence="5">
    <location>
        <begin position="292"/>
        <end position="308"/>
    </location>
</feature>
<dbReference type="AlphaFoldDB" id="A0A8E2E3D0"/>
<evidence type="ECO:0000313" key="6">
    <source>
        <dbReference type="EMBL" id="OCK76509.1"/>
    </source>
</evidence>